<dbReference type="EMBL" id="JABANE010000011">
    <property type="protein sequence ID" value="NME67477.1"/>
    <property type="molecule type" value="Genomic_DNA"/>
</dbReference>
<dbReference type="AlphaFoldDB" id="A0A7X9P1V0"/>
<protein>
    <submittedName>
        <fullName evidence="1">FAD-dependent oxidoreductase</fullName>
    </submittedName>
</protein>
<dbReference type="GO" id="GO:0016491">
    <property type="term" value="F:oxidoreductase activity"/>
    <property type="evidence" value="ECO:0007669"/>
    <property type="project" value="TreeGrafter"/>
</dbReference>
<gene>
    <name evidence="1" type="ORF">HHU12_05820</name>
</gene>
<evidence type="ECO:0000313" key="1">
    <source>
        <dbReference type="EMBL" id="NME67477.1"/>
    </source>
</evidence>
<dbReference type="PANTHER" id="PTHR42923">
    <property type="entry name" value="PROTOPORPHYRINOGEN OXIDASE"/>
    <property type="match status" value="1"/>
</dbReference>
<evidence type="ECO:0000313" key="2">
    <source>
        <dbReference type="Proteomes" id="UP000576082"/>
    </source>
</evidence>
<dbReference type="Gene3D" id="3.90.660.20">
    <property type="entry name" value="Protoporphyrinogen oxidase, mitochondrial, domain 2"/>
    <property type="match status" value="1"/>
</dbReference>
<dbReference type="Pfam" id="PF13450">
    <property type="entry name" value="NAD_binding_8"/>
    <property type="match status" value="1"/>
</dbReference>
<dbReference type="PANTHER" id="PTHR42923:SF3">
    <property type="entry name" value="PROTOPORPHYRINOGEN OXIDASE"/>
    <property type="match status" value="1"/>
</dbReference>
<proteinExistence type="predicted"/>
<name>A0A7X9P1V0_9BACT</name>
<dbReference type="Gene3D" id="3.50.50.60">
    <property type="entry name" value="FAD/NAD(P)-binding domain"/>
    <property type="match status" value="2"/>
</dbReference>
<dbReference type="Proteomes" id="UP000576082">
    <property type="component" value="Unassembled WGS sequence"/>
</dbReference>
<keyword evidence="2" id="KW-1185">Reference proteome</keyword>
<sequence length="503" mass="57462">MKRRYFLQLSSTALLGVLAGCDSKEEYPFEIEVRSDDKVGHLVYQSKSFPKEEAEKVKTIIVGGGVAGLASAYQLREKDFLLFELSDRFGGSSSSQNHGNTVFAQGAHYDMTYPEKFGKEVLQVLEELNVIEKKGAFYEFKEKEYLISESFLTNTKYKGEYYDQVLLPSAETTKFYELLQPYYSKITLPSRLSAAETKSLNDINFKTWLIEQRINLTEQLVRGLNYHLIDDFGAGIEKVSAFAGIAYYAVRPEFGECCATFSPPEGNYYFINKFLKQLPAEKLKDNHLVTSIQKKEGQFEVSVIDVKAKKIKIFYADEVIYAGQKHALKYILKEKQPSLKHLEQAPWMVVNIVLKKDNTIPFGAWQNEDLSNETEFMGFVDSTTQTLKEDRVLTAYYCFSSADKHKLTKVAQYPKEIALQTSRNISSFFNLKEEDLISQIEKVYINLMGHAMPIPIPHYLFKDMNDNREHEKLVYAGVDNGRLPFLTEAIDSGLKAVELLGHK</sequence>
<dbReference type="InterPro" id="IPR050464">
    <property type="entry name" value="Zeta_carotene_desat/Oxidored"/>
</dbReference>
<organism evidence="1 2">
    <name type="scientific">Flammeovirga aprica JL-4</name>
    <dbReference type="NCBI Taxonomy" id="694437"/>
    <lineage>
        <taxon>Bacteria</taxon>
        <taxon>Pseudomonadati</taxon>
        <taxon>Bacteroidota</taxon>
        <taxon>Cytophagia</taxon>
        <taxon>Cytophagales</taxon>
        <taxon>Flammeovirgaceae</taxon>
        <taxon>Flammeovirga</taxon>
    </lineage>
</organism>
<accession>A0A7X9P1V0</accession>
<dbReference type="RefSeq" id="WP_169655814.1">
    <property type="nucleotide sequence ID" value="NZ_JABANE010000011.1"/>
</dbReference>
<dbReference type="SUPFAM" id="SSF51905">
    <property type="entry name" value="FAD/NAD(P)-binding domain"/>
    <property type="match status" value="1"/>
</dbReference>
<reference evidence="1 2" key="1">
    <citation type="submission" date="2020-04" db="EMBL/GenBank/DDBJ databases">
        <title>Flammeovirga sp. SR4, a novel species isolated from seawater.</title>
        <authorList>
            <person name="Wang X."/>
        </authorList>
    </citation>
    <scope>NUCLEOTIDE SEQUENCE [LARGE SCALE GENOMIC DNA]</scope>
    <source>
        <strain evidence="1 2">ATCC 23126</strain>
    </source>
</reference>
<comment type="caution">
    <text evidence="1">The sequence shown here is derived from an EMBL/GenBank/DDBJ whole genome shotgun (WGS) entry which is preliminary data.</text>
</comment>
<dbReference type="InterPro" id="IPR036188">
    <property type="entry name" value="FAD/NAD-bd_sf"/>
</dbReference>
<dbReference type="PROSITE" id="PS51257">
    <property type="entry name" value="PROKAR_LIPOPROTEIN"/>
    <property type="match status" value="1"/>
</dbReference>